<evidence type="ECO:0000313" key="3">
    <source>
        <dbReference type="Proteomes" id="UP000752297"/>
    </source>
</evidence>
<sequence>MILGAIRKVGTGTLTLSGDHNSFTGGTTISAGVLQIGNGGATGSLPGNVVTNGALSFNRNNTMTFTGTISGSGEVRQVGTGTTVLTGINTYPGGTKISGGTLTIENAAALGTGDVTIENGHQLIYGARWRGCITR</sequence>
<name>A0A949PMW7_9HYPH</name>
<organism evidence="2 3">
    <name type="scientific">Falsochrobactrum tianjinense</name>
    <dbReference type="NCBI Taxonomy" id="2706015"/>
    <lineage>
        <taxon>Bacteria</taxon>
        <taxon>Pseudomonadati</taxon>
        <taxon>Pseudomonadota</taxon>
        <taxon>Alphaproteobacteria</taxon>
        <taxon>Hyphomicrobiales</taxon>
        <taxon>Brucellaceae</taxon>
        <taxon>Falsochrobactrum</taxon>
    </lineage>
</organism>
<protein>
    <submittedName>
        <fullName evidence="2">Autotransporter-associated beta strand repeat-containing protein</fullName>
    </submittedName>
</protein>
<comment type="caution">
    <text evidence="2">The sequence shown here is derived from an EMBL/GenBank/DDBJ whole genome shotgun (WGS) entry which is preliminary data.</text>
</comment>
<dbReference type="RefSeq" id="WP_217676769.1">
    <property type="nucleotide sequence ID" value="NZ_JAHRVA010000001.1"/>
</dbReference>
<dbReference type="EMBL" id="JAHRVA010000001">
    <property type="protein sequence ID" value="MBV2142811.1"/>
    <property type="molecule type" value="Genomic_DNA"/>
</dbReference>
<dbReference type="AlphaFoldDB" id="A0A949PMW7"/>
<proteinExistence type="predicted"/>
<gene>
    <name evidence="2" type="ORF">KUG47_04785</name>
</gene>
<dbReference type="NCBIfam" id="TIGR02601">
    <property type="entry name" value="autotrns_rpt"/>
    <property type="match status" value="2"/>
</dbReference>
<dbReference type="Pfam" id="PF12951">
    <property type="entry name" value="PATR"/>
    <property type="match status" value="2"/>
</dbReference>
<dbReference type="Proteomes" id="UP000752297">
    <property type="component" value="Unassembled WGS sequence"/>
</dbReference>
<reference evidence="2 3" key="1">
    <citation type="submission" date="2021-06" db="EMBL/GenBank/DDBJ databases">
        <title>Falsochrobactrum tianjin sp.nov., a new petroleum-degrading bacteria isolated from oily soils.</title>
        <authorList>
            <person name="Chen G."/>
            <person name="Chen H."/>
            <person name="Tian J."/>
            <person name="Qing J."/>
            <person name="Zhong L."/>
            <person name="Ma W."/>
            <person name="Song Y."/>
            <person name="Cui X."/>
            <person name="Yan B."/>
        </authorList>
    </citation>
    <scope>NUCLEOTIDE SEQUENCE [LARGE SCALE GENOMIC DNA]</scope>
    <source>
        <strain evidence="2 3">TDYN1</strain>
    </source>
</reference>
<evidence type="ECO:0000256" key="1">
    <source>
        <dbReference type="ARBA" id="ARBA00022729"/>
    </source>
</evidence>
<keyword evidence="1" id="KW-0732">Signal</keyword>
<dbReference type="InterPro" id="IPR013425">
    <property type="entry name" value="Autotrns_rpt"/>
</dbReference>
<evidence type="ECO:0000313" key="2">
    <source>
        <dbReference type="EMBL" id="MBV2142811.1"/>
    </source>
</evidence>
<accession>A0A949PMW7</accession>
<keyword evidence="3" id="KW-1185">Reference proteome</keyword>